<accession>A0A2W4UHF5</accession>
<comment type="caution">
    <text evidence="2">The sequence shown here is derived from an EMBL/GenBank/DDBJ whole genome shotgun (WGS) entry which is preliminary data.</text>
</comment>
<dbReference type="EMBL" id="QBMC01000030">
    <property type="protein sequence ID" value="PZO20383.1"/>
    <property type="molecule type" value="Genomic_DNA"/>
</dbReference>
<evidence type="ECO:0000313" key="3">
    <source>
        <dbReference type="Proteomes" id="UP000249354"/>
    </source>
</evidence>
<reference evidence="2 3" key="2">
    <citation type="submission" date="2018-06" db="EMBL/GenBank/DDBJ databases">
        <title>Metagenomic assembly of (sub)arctic Cyanobacteria and their associated microbiome from non-axenic cultures.</title>
        <authorList>
            <person name="Baurain D."/>
        </authorList>
    </citation>
    <scope>NUCLEOTIDE SEQUENCE [LARGE SCALE GENOMIC DNA]</scope>
    <source>
        <strain evidence="2">ULC129bin1</strain>
    </source>
</reference>
<name>A0A2W4UHF5_9CYAN</name>
<dbReference type="Proteomes" id="UP000249354">
    <property type="component" value="Unassembled WGS sequence"/>
</dbReference>
<feature type="compositionally biased region" description="Basic and acidic residues" evidence="1">
    <location>
        <begin position="15"/>
        <end position="40"/>
    </location>
</feature>
<dbReference type="AlphaFoldDB" id="A0A2W4UHF5"/>
<organism evidence="2 3">
    <name type="scientific">Leptolyngbya foveolarum</name>
    <dbReference type="NCBI Taxonomy" id="47253"/>
    <lineage>
        <taxon>Bacteria</taxon>
        <taxon>Bacillati</taxon>
        <taxon>Cyanobacteriota</taxon>
        <taxon>Cyanophyceae</taxon>
        <taxon>Leptolyngbyales</taxon>
        <taxon>Leptolyngbyaceae</taxon>
        <taxon>Leptolyngbya group</taxon>
        <taxon>Leptolyngbya</taxon>
    </lineage>
</organism>
<gene>
    <name evidence="2" type="ORF">DCF25_06655</name>
</gene>
<sequence>MANLQKPGEQPNKPGEYKEQGPRGGEVHKPRKVTMEEGDKPLPPTQEGGRTWKRIGPPKP</sequence>
<proteinExistence type="predicted"/>
<dbReference type="InterPro" id="IPR025549">
    <property type="entry name" value="YjzC"/>
</dbReference>
<protein>
    <submittedName>
        <fullName evidence="2">YjzC family protein</fullName>
    </submittedName>
</protein>
<evidence type="ECO:0000256" key="1">
    <source>
        <dbReference type="SAM" id="MobiDB-lite"/>
    </source>
</evidence>
<evidence type="ECO:0000313" key="2">
    <source>
        <dbReference type="EMBL" id="PZO20383.1"/>
    </source>
</evidence>
<dbReference type="Pfam" id="PF14168">
    <property type="entry name" value="YjzC"/>
    <property type="match status" value="1"/>
</dbReference>
<reference evidence="3" key="1">
    <citation type="submission" date="2018-04" db="EMBL/GenBank/DDBJ databases">
        <authorList>
            <person name="Cornet L."/>
        </authorList>
    </citation>
    <scope>NUCLEOTIDE SEQUENCE [LARGE SCALE GENOMIC DNA]</scope>
</reference>
<feature type="region of interest" description="Disordered" evidence="1">
    <location>
        <begin position="1"/>
        <end position="60"/>
    </location>
</feature>